<feature type="transmembrane region" description="Helical" evidence="5">
    <location>
        <begin position="148"/>
        <end position="167"/>
    </location>
</feature>
<feature type="transmembrane region" description="Helical" evidence="5">
    <location>
        <begin position="218"/>
        <end position="240"/>
    </location>
</feature>
<reference evidence="7 8" key="1">
    <citation type="journal article" date="2016" name="Mol. Biol. Evol.">
        <title>Comparative Genomics of Early-Diverging Mushroom-Forming Fungi Provides Insights into the Origins of Lignocellulose Decay Capabilities.</title>
        <authorList>
            <person name="Nagy L.G."/>
            <person name="Riley R."/>
            <person name="Tritt A."/>
            <person name="Adam C."/>
            <person name="Daum C."/>
            <person name="Floudas D."/>
            <person name="Sun H."/>
            <person name="Yadav J.S."/>
            <person name="Pangilinan J."/>
            <person name="Larsson K.H."/>
            <person name="Matsuura K."/>
            <person name="Barry K."/>
            <person name="Labutti K."/>
            <person name="Kuo R."/>
            <person name="Ohm R.A."/>
            <person name="Bhattacharya S.S."/>
            <person name="Shirouzu T."/>
            <person name="Yoshinaga Y."/>
            <person name="Martin F.M."/>
            <person name="Grigoriev I.V."/>
            <person name="Hibbett D.S."/>
        </authorList>
    </citation>
    <scope>NUCLEOTIDE SEQUENCE [LARGE SCALE GENOMIC DNA]</scope>
    <source>
        <strain evidence="7 8">TUFC12733</strain>
    </source>
</reference>
<feature type="transmembrane region" description="Helical" evidence="5">
    <location>
        <begin position="88"/>
        <end position="109"/>
    </location>
</feature>
<evidence type="ECO:0000313" key="8">
    <source>
        <dbReference type="Proteomes" id="UP000076738"/>
    </source>
</evidence>
<feature type="transmembrane region" description="Helical" evidence="5">
    <location>
        <begin position="307"/>
        <end position="329"/>
    </location>
</feature>
<evidence type="ECO:0000259" key="6">
    <source>
        <dbReference type="PROSITE" id="PS50850"/>
    </source>
</evidence>
<evidence type="ECO:0000256" key="3">
    <source>
        <dbReference type="ARBA" id="ARBA00022989"/>
    </source>
</evidence>
<feature type="transmembrane region" description="Helical" evidence="5">
    <location>
        <begin position="427"/>
        <end position="451"/>
    </location>
</feature>
<dbReference type="PANTHER" id="PTHR23501">
    <property type="entry name" value="MAJOR FACILITATOR SUPERFAMILY"/>
    <property type="match status" value="1"/>
</dbReference>
<feature type="transmembrane region" description="Helical" evidence="5">
    <location>
        <begin position="509"/>
        <end position="528"/>
    </location>
</feature>
<feature type="domain" description="Major facilitator superfamily (MFS) profile" evidence="6">
    <location>
        <begin position="25"/>
        <end position="533"/>
    </location>
</feature>
<dbReference type="SUPFAM" id="SSF103473">
    <property type="entry name" value="MFS general substrate transporter"/>
    <property type="match status" value="1"/>
</dbReference>
<protein>
    <submittedName>
        <fullName evidence="7">MFS general substrate transporter</fullName>
    </submittedName>
</protein>
<feature type="transmembrane region" description="Helical" evidence="5">
    <location>
        <begin position="246"/>
        <end position="268"/>
    </location>
</feature>
<gene>
    <name evidence="7" type="ORF">CALVIDRAFT_474908</name>
</gene>
<comment type="subcellular location">
    <subcellularLocation>
        <location evidence="1">Membrane</location>
        <topology evidence="1">Multi-pass membrane protein</topology>
    </subcellularLocation>
</comment>
<keyword evidence="3 5" id="KW-1133">Transmembrane helix</keyword>
<organism evidence="7 8">
    <name type="scientific">Calocera viscosa (strain TUFC12733)</name>
    <dbReference type="NCBI Taxonomy" id="1330018"/>
    <lineage>
        <taxon>Eukaryota</taxon>
        <taxon>Fungi</taxon>
        <taxon>Dikarya</taxon>
        <taxon>Basidiomycota</taxon>
        <taxon>Agaricomycotina</taxon>
        <taxon>Dacrymycetes</taxon>
        <taxon>Dacrymycetales</taxon>
        <taxon>Dacrymycetaceae</taxon>
        <taxon>Calocera</taxon>
    </lineage>
</organism>
<dbReference type="Proteomes" id="UP000076738">
    <property type="component" value="Unassembled WGS sequence"/>
</dbReference>
<keyword evidence="8" id="KW-1185">Reference proteome</keyword>
<feature type="transmembrane region" description="Helical" evidence="5">
    <location>
        <begin position="368"/>
        <end position="389"/>
    </location>
</feature>
<dbReference type="InterPro" id="IPR011701">
    <property type="entry name" value="MFS"/>
</dbReference>
<dbReference type="InterPro" id="IPR020846">
    <property type="entry name" value="MFS_dom"/>
</dbReference>
<sequence length="539" mass="58122">MTKEVGPQVSQPETKRHRALRLLKLALALMLPVFLETLDQTVVATAQTRIASQFDALSEQQWIGTAYLLTATVFLPIFGSLADIFGRYLALQLSTLLFIIGSAICTGSQGITPLIIGRAITGIGAGGLTSLARIILSDSGNLRDNNTQAAILSLLYGIGYSVGPIIGGSLAQANWRWCFAINLPCCVLGMGSSYFFLRHHPNPAAPPPGTTIAEKLQRIDYLGAFLFVTGGILLILGLSWGSQDEWSQAEVIAVFVVGGWLLVLFYLWEWFLERRVTHPHAYVSWLAEQPMIPAALFKDIDVIATSVITFGSGMLMFGMFYFVSTYFVIVQGYSQVQAGLVLLTFMPGLGVGVLVSRRVINVTKQAKYICIAGAVLGPVGAGLTGYAIVNGSTTKLYIFTAIVGLSCGMVIPSGAVQLRFTHRKDEVATVVALSMFFRTLGGTVGLAQMGAVLNAKAREYLTAAISSGQYTAQDISEAVNALASQGLIQSLPAPVLQLVRDAMTQGARWAFISLVPWLAVGPLLSVFMTRQLRFEEYQD</sequence>
<feature type="transmembrane region" description="Helical" evidence="5">
    <location>
        <begin position="115"/>
        <end position="136"/>
    </location>
</feature>
<accession>A0A167RRV4</accession>
<feature type="transmembrane region" description="Helical" evidence="5">
    <location>
        <begin position="335"/>
        <end position="356"/>
    </location>
</feature>
<dbReference type="GO" id="GO:0005886">
    <property type="term" value="C:plasma membrane"/>
    <property type="evidence" value="ECO:0007669"/>
    <property type="project" value="TreeGrafter"/>
</dbReference>
<dbReference type="InterPro" id="IPR036259">
    <property type="entry name" value="MFS_trans_sf"/>
</dbReference>
<dbReference type="PANTHER" id="PTHR23501:SF39">
    <property type="entry name" value="MULTIDRUG TRANSPORTER, PUTATIVE (AFU_ORTHOLOGUE AFUA_1G05010)-RELATED"/>
    <property type="match status" value="1"/>
</dbReference>
<dbReference type="PROSITE" id="PS50850">
    <property type="entry name" value="MFS"/>
    <property type="match status" value="1"/>
</dbReference>
<evidence type="ECO:0000256" key="5">
    <source>
        <dbReference type="SAM" id="Phobius"/>
    </source>
</evidence>
<evidence type="ECO:0000256" key="4">
    <source>
        <dbReference type="ARBA" id="ARBA00023136"/>
    </source>
</evidence>
<keyword evidence="2 5" id="KW-0812">Transmembrane</keyword>
<dbReference type="AlphaFoldDB" id="A0A167RRV4"/>
<feature type="transmembrane region" description="Helical" evidence="5">
    <location>
        <begin position="179"/>
        <end position="197"/>
    </location>
</feature>
<feature type="transmembrane region" description="Helical" evidence="5">
    <location>
        <begin position="22"/>
        <end position="42"/>
    </location>
</feature>
<dbReference type="OrthoDB" id="6770063at2759"/>
<evidence type="ECO:0000313" key="7">
    <source>
        <dbReference type="EMBL" id="KZP01204.1"/>
    </source>
</evidence>
<dbReference type="GO" id="GO:0022857">
    <property type="term" value="F:transmembrane transporter activity"/>
    <property type="evidence" value="ECO:0007669"/>
    <property type="project" value="InterPro"/>
</dbReference>
<evidence type="ECO:0000256" key="1">
    <source>
        <dbReference type="ARBA" id="ARBA00004141"/>
    </source>
</evidence>
<keyword evidence="4 5" id="KW-0472">Membrane</keyword>
<dbReference type="EMBL" id="KV417267">
    <property type="protein sequence ID" value="KZP01204.1"/>
    <property type="molecule type" value="Genomic_DNA"/>
</dbReference>
<dbReference type="Gene3D" id="1.20.1250.20">
    <property type="entry name" value="MFS general substrate transporter like domains"/>
    <property type="match status" value="2"/>
</dbReference>
<feature type="transmembrane region" description="Helical" evidence="5">
    <location>
        <begin position="395"/>
        <end position="415"/>
    </location>
</feature>
<proteinExistence type="predicted"/>
<feature type="transmembrane region" description="Helical" evidence="5">
    <location>
        <begin position="62"/>
        <end position="81"/>
    </location>
</feature>
<name>A0A167RRV4_CALVF</name>
<evidence type="ECO:0000256" key="2">
    <source>
        <dbReference type="ARBA" id="ARBA00022692"/>
    </source>
</evidence>
<dbReference type="Pfam" id="PF07690">
    <property type="entry name" value="MFS_1"/>
    <property type="match status" value="1"/>
</dbReference>